<protein>
    <recommendedName>
        <fullName evidence="4">AAA+ ATPase domain-containing protein</fullName>
    </recommendedName>
</protein>
<dbReference type="GO" id="GO:0005634">
    <property type="term" value="C:nucleus"/>
    <property type="evidence" value="ECO:0007669"/>
    <property type="project" value="TreeGrafter"/>
</dbReference>
<evidence type="ECO:0000256" key="1">
    <source>
        <dbReference type="ARBA" id="ARBA00022741"/>
    </source>
</evidence>
<reference evidence="5" key="1">
    <citation type="submission" date="2020-05" db="UniProtKB">
        <authorList>
            <consortium name="EnsemblMetazoa"/>
        </authorList>
    </citation>
    <scope>IDENTIFICATION</scope>
    <source>
        <strain evidence="5">Yale</strain>
    </source>
</reference>
<dbReference type="Pfam" id="PF00004">
    <property type="entry name" value="AAA"/>
    <property type="match status" value="2"/>
</dbReference>
<dbReference type="AlphaFoldDB" id="A0A1B0FJU5"/>
<dbReference type="InterPro" id="IPR027417">
    <property type="entry name" value="P-loop_NTPase"/>
</dbReference>
<dbReference type="VEuPathDB" id="VectorBase:GMOY004063"/>
<evidence type="ECO:0000313" key="5">
    <source>
        <dbReference type="EnsemblMetazoa" id="GMOY004063-PA"/>
    </source>
</evidence>
<dbReference type="STRING" id="37546.A0A1B0FJU5"/>
<evidence type="ECO:0000256" key="2">
    <source>
        <dbReference type="ARBA" id="ARBA00022840"/>
    </source>
</evidence>
<dbReference type="InterPro" id="IPR041569">
    <property type="entry name" value="AAA_lid_3"/>
</dbReference>
<accession>A0A1B0FJU5</accession>
<keyword evidence="1 3" id="KW-0547">Nucleotide-binding</keyword>
<dbReference type="Gene3D" id="3.40.50.300">
    <property type="entry name" value="P-loop containing nucleotide triphosphate hydrolases"/>
    <property type="match status" value="2"/>
</dbReference>
<keyword evidence="6" id="KW-1185">Reference proteome</keyword>
<dbReference type="PANTHER" id="PTHR23077:SF194">
    <property type="entry name" value="ATPASE FAMILY GENE 2 PROTEIN HOMOLOG B"/>
    <property type="match status" value="1"/>
</dbReference>
<dbReference type="InterPro" id="IPR003959">
    <property type="entry name" value="ATPase_AAA_core"/>
</dbReference>
<evidence type="ECO:0000256" key="3">
    <source>
        <dbReference type="RuleBase" id="RU003651"/>
    </source>
</evidence>
<comment type="similarity">
    <text evidence="3">Belongs to the AAA ATPase family.</text>
</comment>
<feature type="domain" description="AAA+ ATPase" evidence="4">
    <location>
        <begin position="60"/>
        <end position="208"/>
    </location>
</feature>
<organism evidence="5 6">
    <name type="scientific">Glossina morsitans morsitans</name>
    <name type="common">Savannah tsetse fly</name>
    <dbReference type="NCBI Taxonomy" id="37546"/>
    <lineage>
        <taxon>Eukaryota</taxon>
        <taxon>Metazoa</taxon>
        <taxon>Ecdysozoa</taxon>
        <taxon>Arthropoda</taxon>
        <taxon>Hexapoda</taxon>
        <taxon>Insecta</taxon>
        <taxon>Pterygota</taxon>
        <taxon>Neoptera</taxon>
        <taxon>Endopterygota</taxon>
        <taxon>Diptera</taxon>
        <taxon>Brachycera</taxon>
        <taxon>Muscomorpha</taxon>
        <taxon>Hippoboscoidea</taxon>
        <taxon>Glossinidae</taxon>
        <taxon>Glossina</taxon>
    </lineage>
</organism>
<dbReference type="EMBL" id="CCAG010019524">
    <property type="status" value="NOT_ANNOTATED_CDS"/>
    <property type="molecule type" value="Genomic_DNA"/>
</dbReference>
<dbReference type="InterPro" id="IPR003593">
    <property type="entry name" value="AAA+_ATPase"/>
</dbReference>
<keyword evidence="2 3" id="KW-0067">ATP-binding</keyword>
<evidence type="ECO:0000259" key="4">
    <source>
        <dbReference type="SMART" id="SM00382"/>
    </source>
</evidence>
<dbReference type="Pfam" id="PF17862">
    <property type="entry name" value="AAA_lid_3"/>
    <property type="match status" value="1"/>
</dbReference>
<dbReference type="InterPro" id="IPR003960">
    <property type="entry name" value="ATPase_AAA_CS"/>
</dbReference>
<dbReference type="FunFam" id="1.10.8.60:FF:000038">
    <property type="entry name" value="spermatogenesis-associated protein 5-like protein 1"/>
    <property type="match status" value="1"/>
</dbReference>
<dbReference type="SMART" id="SM00382">
    <property type="entry name" value="AAA"/>
    <property type="match status" value="2"/>
</dbReference>
<proteinExistence type="inferred from homology"/>
<dbReference type="GO" id="GO:0031593">
    <property type="term" value="F:polyubiquitin modification-dependent protein binding"/>
    <property type="evidence" value="ECO:0007669"/>
    <property type="project" value="TreeGrafter"/>
</dbReference>
<dbReference type="GO" id="GO:0030970">
    <property type="term" value="P:retrograde protein transport, ER to cytosol"/>
    <property type="evidence" value="ECO:0007669"/>
    <property type="project" value="TreeGrafter"/>
</dbReference>
<dbReference type="GO" id="GO:0051228">
    <property type="term" value="P:mitotic spindle disassembly"/>
    <property type="evidence" value="ECO:0007669"/>
    <property type="project" value="TreeGrafter"/>
</dbReference>
<dbReference type="Gene3D" id="1.10.8.60">
    <property type="match status" value="2"/>
</dbReference>
<evidence type="ECO:0000313" key="6">
    <source>
        <dbReference type="Proteomes" id="UP000092444"/>
    </source>
</evidence>
<dbReference type="GO" id="GO:0016887">
    <property type="term" value="F:ATP hydrolysis activity"/>
    <property type="evidence" value="ECO:0007669"/>
    <property type="project" value="InterPro"/>
</dbReference>
<dbReference type="GO" id="GO:0097352">
    <property type="term" value="P:autophagosome maturation"/>
    <property type="evidence" value="ECO:0007669"/>
    <property type="project" value="TreeGrafter"/>
</dbReference>
<dbReference type="FunFam" id="3.40.50.300:FF:001921">
    <property type="entry name" value="AAA ATPase domain-containing protein"/>
    <property type="match status" value="1"/>
</dbReference>
<dbReference type="PROSITE" id="PS00674">
    <property type="entry name" value="AAA"/>
    <property type="match status" value="1"/>
</dbReference>
<dbReference type="GO" id="GO:0005829">
    <property type="term" value="C:cytosol"/>
    <property type="evidence" value="ECO:0007669"/>
    <property type="project" value="TreeGrafter"/>
</dbReference>
<dbReference type="EnsemblMetazoa" id="GMOY004063-RA">
    <property type="protein sequence ID" value="GMOY004063-PA"/>
    <property type="gene ID" value="GMOY004063"/>
</dbReference>
<name>A0A1B0FJU5_GLOMM</name>
<dbReference type="PhylomeDB" id="A0A1B0FJU5"/>
<sequence length="555" mass="62211">MEFFIVNDQSLINLKECFIKSKQICEPRLELKTYTQVQQELNEFMTLVQLQRSQKLRLRIPLNLLVRGASGCGKTALLETWLKDQQCNVFRINSLQIVQPLPGDSEVQIRKIFQAAISFEKHFKSKGATVIFLEDLHLWYTDFGKNSKTIPSSLGELFLQIGQLFKMGQEIMCLATTSSSEKFDKFETEITMNPFVKADERIQAIAQLFSESIPSKNLSSSLLELTAKQARGYTIADFKLLADNVAFSLLAKSQKSLDYGFHLQLKPVALTNSDVTAYKPTESFDTIGGINHLKKILNASILAGLKHVDAFSRLGLQLPKGILLYGPPGCAKTTIAKSLANEANMTFIATSGAEVYSPYIGCAEKFIAKLFDAARKNAPCMIFLDEIDTLVGRRSISSSSTGSSDVQMRILSTLLTEMDGIVSANTDSYILVVAATNRPDMIDEALMRPGRFDKLLHVPVPDCDTRNLIFQLYSKRMPFSSDLSLESLASRTGNFSGADICNLCNEAAMRAFQRNLCSTEIQTEDFEYVLSETKSSLTQQQIDWYYQFESKYFQR</sequence>
<dbReference type="SUPFAM" id="SSF52540">
    <property type="entry name" value="P-loop containing nucleoside triphosphate hydrolases"/>
    <property type="match status" value="2"/>
</dbReference>
<dbReference type="GO" id="GO:0005524">
    <property type="term" value="F:ATP binding"/>
    <property type="evidence" value="ECO:0007669"/>
    <property type="project" value="UniProtKB-KW"/>
</dbReference>
<dbReference type="InterPro" id="IPR050168">
    <property type="entry name" value="AAA_ATPase_domain"/>
</dbReference>
<dbReference type="Proteomes" id="UP000092444">
    <property type="component" value="Unassembled WGS sequence"/>
</dbReference>
<dbReference type="GO" id="GO:0034098">
    <property type="term" value="C:VCP-NPL4-UFD1 AAA ATPase complex"/>
    <property type="evidence" value="ECO:0007669"/>
    <property type="project" value="TreeGrafter"/>
</dbReference>
<dbReference type="PANTHER" id="PTHR23077">
    <property type="entry name" value="AAA-FAMILY ATPASE"/>
    <property type="match status" value="1"/>
</dbReference>
<feature type="domain" description="AAA+ ATPase" evidence="4">
    <location>
        <begin position="318"/>
        <end position="462"/>
    </location>
</feature>